<dbReference type="PROSITE" id="PS50082">
    <property type="entry name" value="WD_REPEATS_2"/>
    <property type="match status" value="3"/>
</dbReference>
<accession>A0AAV2T8E1</accession>
<dbReference type="Gene3D" id="1.25.10.10">
    <property type="entry name" value="Leucine-rich Repeat Variant"/>
    <property type="match status" value="1"/>
</dbReference>
<sequence>MEYKFRCALHGHKGDVRCLSCYSEVLLVSASRDFTARTWHISKEGCDYQEGAILRGHENYVSALAIYKPSAAQESHWIFTGSHDKLIRAYILGQEDPSYILKGHEDTVCALAVDEHGTLISGSWDKCIKIWRDEKCLTTILGHEAAVWCILLGPRSFLSAPESDLVIVSGSADRQICVWHVVNIYGKDTDISYSRVKNMIGHSDCVRNLALVDDHRFLSASNDASIRAWDARDGSCVGEFYGHTNYVYGLATQPGLPIFVSSGEDRSVRIWPYPSQSQWGVGKRFACLQSIPVPCQSAWCVTLSPLGDVIVGGSDAVIRIFSADPARQASSDAIRTYEAELASSEIAAPNAGELDMNNLPGLEALLIPGSKEGQVIVVRQDNRSVCYQWSTGQSRWLEIGDVVGTQASNRQTFEGKEYDFVFTVDIVDGGEPLKLPYNRTQDPWFVAQEFIHRNNLPQDYLDTVAKFIVKNAGPQLNPPSEAELCAADPLTGGSRYIPGLNRTDSGSASCSLAPDSHIYFPSDSFLSLKAISLGPLMTKLEAFNKESDHPYSSQALDQMRSFSFDFEQSRAEQLAKTILEKLPNWPIDKMFPLLDLLRCLVCWPRASEVIFSATNWKFLREISVGNVDAPPANYLLILRLMANAIAADSPKFFSPIHVVAPSLTAILDLTSLLSQLLEKKKTEMAERKQHQIAFSTLLHNIAVLAHLSSKVPTANSELPRIRVVPSLCIRMSLILLSLGPDHGPGGVTLFHPEAIFNLFVCLGTSLLSLSSDSEKTTEEVKTQRVRLIASAASSLTSSATVPNDATEAEFAAWEKARSVISFWAFSPATLPKIRSSAAALLHLLD</sequence>
<reference evidence="9" key="1">
    <citation type="submission" date="2024-06" db="EMBL/GenBank/DDBJ databases">
        <authorList>
            <person name="Liu X."/>
            <person name="Lenzi L."/>
            <person name="Haldenby T S."/>
            <person name="Uol C."/>
        </authorList>
    </citation>
    <scope>NUCLEOTIDE SEQUENCE</scope>
</reference>
<comment type="similarity">
    <text evidence="2">Belongs to the WD repeat PLAP family.</text>
</comment>
<dbReference type="Gene3D" id="2.130.10.10">
    <property type="entry name" value="YVTN repeat-like/Quinoprotein amine dehydrogenase"/>
    <property type="match status" value="1"/>
</dbReference>
<dbReference type="InterPro" id="IPR036322">
    <property type="entry name" value="WD40_repeat_dom_sf"/>
</dbReference>
<dbReference type="Pfam" id="PF00400">
    <property type="entry name" value="WD40"/>
    <property type="match status" value="6"/>
</dbReference>
<comment type="caution">
    <text evidence="9">The sequence shown here is derived from an EMBL/GenBank/DDBJ whole genome shotgun (WGS) entry which is preliminary data.</text>
</comment>
<evidence type="ECO:0000256" key="4">
    <source>
        <dbReference type="ARBA" id="ARBA00022574"/>
    </source>
</evidence>
<evidence type="ECO:0000313" key="10">
    <source>
        <dbReference type="Proteomes" id="UP001497525"/>
    </source>
</evidence>
<evidence type="ECO:0000256" key="6">
    <source>
        <dbReference type="PROSITE-ProRule" id="PRU00221"/>
    </source>
</evidence>
<feature type="domain" description="PUL" evidence="8">
    <location>
        <begin position="518"/>
        <end position="811"/>
    </location>
</feature>
<feature type="domain" description="PFU" evidence="7">
    <location>
        <begin position="388"/>
        <end position="482"/>
    </location>
</feature>
<comment type="subcellular location">
    <subcellularLocation>
        <location evidence="1">Cytoplasm</location>
    </subcellularLocation>
</comment>
<evidence type="ECO:0000259" key="8">
    <source>
        <dbReference type="PROSITE" id="PS51396"/>
    </source>
</evidence>
<dbReference type="Gene3D" id="3.10.20.870">
    <property type="entry name" value="PFU (PLAA family ubiquitin binding), C-terminal domain"/>
    <property type="match status" value="1"/>
</dbReference>
<name>A0AAV2T8E1_CALDB</name>
<organism evidence="9 10">
    <name type="scientific">Calicophoron daubneyi</name>
    <name type="common">Rumen fluke</name>
    <name type="synonym">Paramphistomum daubneyi</name>
    <dbReference type="NCBI Taxonomy" id="300641"/>
    <lineage>
        <taxon>Eukaryota</taxon>
        <taxon>Metazoa</taxon>
        <taxon>Spiralia</taxon>
        <taxon>Lophotrochozoa</taxon>
        <taxon>Platyhelminthes</taxon>
        <taxon>Trematoda</taxon>
        <taxon>Digenea</taxon>
        <taxon>Plagiorchiida</taxon>
        <taxon>Pronocephalata</taxon>
        <taxon>Paramphistomoidea</taxon>
        <taxon>Paramphistomidae</taxon>
        <taxon>Calicophoron</taxon>
    </lineage>
</organism>
<dbReference type="GO" id="GO:0005737">
    <property type="term" value="C:cytoplasm"/>
    <property type="evidence" value="ECO:0007669"/>
    <property type="project" value="UniProtKB-SubCell"/>
</dbReference>
<dbReference type="Pfam" id="PF09070">
    <property type="entry name" value="PFU"/>
    <property type="match status" value="1"/>
</dbReference>
<feature type="repeat" description="WD" evidence="6">
    <location>
        <begin position="240"/>
        <end position="271"/>
    </location>
</feature>
<dbReference type="EMBL" id="CAXLJL010000101">
    <property type="protein sequence ID" value="CAL5131578.1"/>
    <property type="molecule type" value="Genomic_DNA"/>
</dbReference>
<dbReference type="InterPro" id="IPR015943">
    <property type="entry name" value="WD40/YVTN_repeat-like_dom_sf"/>
</dbReference>
<keyword evidence="5" id="KW-0677">Repeat</keyword>
<protein>
    <recommendedName>
        <fullName evidence="11">Phospholipase A-2-activating protein</fullName>
    </recommendedName>
</protein>
<dbReference type="Proteomes" id="UP001497525">
    <property type="component" value="Unassembled WGS sequence"/>
</dbReference>
<proteinExistence type="inferred from homology"/>
<keyword evidence="3" id="KW-0963">Cytoplasm</keyword>
<keyword evidence="4 6" id="KW-0853">WD repeat</keyword>
<evidence type="ECO:0000256" key="5">
    <source>
        <dbReference type="ARBA" id="ARBA00022737"/>
    </source>
</evidence>
<dbReference type="Pfam" id="PF08324">
    <property type="entry name" value="PUL"/>
    <property type="match status" value="1"/>
</dbReference>
<dbReference type="InterPro" id="IPR011989">
    <property type="entry name" value="ARM-like"/>
</dbReference>
<dbReference type="SUPFAM" id="SSF50978">
    <property type="entry name" value="WD40 repeat-like"/>
    <property type="match status" value="1"/>
</dbReference>
<gene>
    <name evidence="9" type="ORF">CDAUBV1_LOCUS4067</name>
</gene>
<dbReference type="InterPro" id="IPR001680">
    <property type="entry name" value="WD40_rpt"/>
</dbReference>
<dbReference type="GO" id="GO:0043161">
    <property type="term" value="P:proteasome-mediated ubiquitin-dependent protein catabolic process"/>
    <property type="evidence" value="ECO:0007669"/>
    <property type="project" value="TreeGrafter"/>
</dbReference>
<dbReference type="PROSITE" id="PS50294">
    <property type="entry name" value="WD_REPEATS_REGION"/>
    <property type="match status" value="3"/>
</dbReference>
<dbReference type="InterPro" id="IPR015155">
    <property type="entry name" value="PFU"/>
</dbReference>
<dbReference type="InterPro" id="IPR013535">
    <property type="entry name" value="PUL_dom"/>
</dbReference>
<dbReference type="PANTHER" id="PTHR19849">
    <property type="entry name" value="PHOSPHOLIPASE A-2-ACTIVATING PROTEIN"/>
    <property type="match status" value="1"/>
</dbReference>
<feature type="repeat" description="WD" evidence="6">
    <location>
        <begin position="101"/>
        <end position="131"/>
    </location>
</feature>
<dbReference type="PROSITE" id="PS51396">
    <property type="entry name" value="PUL"/>
    <property type="match status" value="1"/>
</dbReference>
<dbReference type="PANTHER" id="PTHR19849:SF0">
    <property type="entry name" value="PHOSPHOLIPASE A-2-ACTIVATING PROTEIN"/>
    <property type="match status" value="1"/>
</dbReference>
<dbReference type="CDD" id="cd00200">
    <property type="entry name" value="WD40"/>
    <property type="match status" value="1"/>
</dbReference>
<dbReference type="GO" id="GO:0005634">
    <property type="term" value="C:nucleus"/>
    <property type="evidence" value="ECO:0007669"/>
    <property type="project" value="TreeGrafter"/>
</dbReference>
<dbReference type="PROSITE" id="PS51394">
    <property type="entry name" value="PFU"/>
    <property type="match status" value="1"/>
</dbReference>
<evidence type="ECO:0000256" key="3">
    <source>
        <dbReference type="ARBA" id="ARBA00022490"/>
    </source>
</evidence>
<dbReference type="GO" id="GO:0043130">
    <property type="term" value="F:ubiquitin binding"/>
    <property type="evidence" value="ECO:0007669"/>
    <property type="project" value="TreeGrafter"/>
</dbReference>
<dbReference type="InterPro" id="IPR038122">
    <property type="entry name" value="PFU_sf"/>
</dbReference>
<dbReference type="AlphaFoldDB" id="A0AAV2T8E1"/>
<evidence type="ECO:0008006" key="11">
    <source>
        <dbReference type="Google" id="ProtNLM"/>
    </source>
</evidence>
<evidence type="ECO:0000256" key="2">
    <source>
        <dbReference type="ARBA" id="ARBA00008495"/>
    </source>
</evidence>
<evidence type="ECO:0000256" key="1">
    <source>
        <dbReference type="ARBA" id="ARBA00004496"/>
    </source>
</evidence>
<dbReference type="SMART" id="SM00320">
    <property type="entry name" value="WD40"/>
    <property type="match status" value="7"/>
</dbReference>
<feature type="repeat" description="WD" evidence="6">
    <location>
        <begin position="199"/>
        <end position="239"/>
    </location>
</feature>
<dbReference type="GO" id="GO:0010992">
    <property type="term" value="P:ubiquitin recycling"/>
    <property type="evidence" value="ECO:0007669"/>
    <property type="project" value="TreeGrafter"/>
</dbReference>
<evidence type="ECO:0000259" key="7">
    <source>
        <dbReference type="PROSITE" id="PS51394"/>
    </source>
</evidence>
<evidence type="ECO:0000313" key="9">
    <source>
        <dbReference type="EMBL" id="CAL5131578.1"/>
    </source>
</evidence>